<dbReference type="SUPFAM" id="SSF56024">
    <property type="entry name" value="Phospholipase D/nuclease"/>
    <property type="match status" value="1"/>
</dbReference>
<feature type="compositionally biased region" description="Low complexity" evidence="1">
    <location>
        <begin position="181"/>
        <end position="223"/>
    </location>
</feature>
<proteinExistence type="predicted"/>
<organism evidence="2 3">
    <name type="scientific">Phytophthora lilii</name>
    <dbReference type="NCBI Taxonomy" id="2077276"/>
    <lineage>
        <taxon>Eukaryota</taxon>
        <taxon>Sar</taxon>
        <taxon>Stramenopiles</taxon>
        <taxon>Oomycota</taxon>
        <taxon>Peronosporomycetes</taxon>
        <taxon>Peronosporales</taxon>
        <taxon>Peronosporaceae</taxon>
        <taxon>Phytophthora</taxon>
    </lineage>
</organism>
<evidence type="ECO:0000313" key="2">
    <source>
        <dbReference type="EMBL" id="GMF19865.1"/>
    </source>
</evidence>
<feature type="region of interest" description="Disordered" evidence="1">
    <location>
        <begin position="31"/>
        <end position="56"/>
    </location>
</feature>
<keyword evidence="3" id="KW-1185">Reference proteome</keyword>
<protein>
    <submittedName>
        <fullName evidence="2">Unnamed protein product</fullName>
    </submittedName>
</protein>
<evidence type="ECO:0000256" key="1">
    <source>
        <dbReference type="SAM" id="MobiDB-lite"/>
    </source>
</evidence>
<name>A0A9W6TUG2_9STRA</name>
<reference evidence="2" key="1">
    <citation type="submission" date="2023-04" db="EMBL/GenBank/DDBJ databases">
        <title>Phytophthora lilii NBRC 32176.</title>
        <authorList>
            <person name="Ichikawa N."/>
            <person name="Sato H."/>
            <person name="Tonouchi N."/>
        </authorList>
    </citation>
    <scope>NUCLEOTIDE SEQUENCE</scope>
    <source>
        <strain evidence="2">NBRC 32176</strain>
    </source>
</reference>
<dbReference type="AlphaFoldDB" id="A0A9W6TUG2"/>
<sequence length="286" mass="30363">MAVVTPLPPNLKEINDIGGNSAKKIISDAGTKTGDEGIRDDLPLLKPGSSSEDSSKYDEDEVVTIVLPSTTKGEWSLEKLRGLGYIVIAAFNFSIVSACVKNASHYANSNIIVFWRMLIGLAMNCVRASVIVQLNVVLSVLITFSRRFGYATRRQTCLLGVRTVSSSSFAAWSERLRLNRGSSESSESGRSSESSESGRSSSSNESGTPLASAARAASTATSPAPAPPASTRKPTLRSTLLQTTTDVQTTLGIATNGFSDDELGKAVLDAAQKGVKVRIYMDFSDA</sequence>
<dbReference type="EMBL" id="BSXW01000357">
    <property type="protein sequence ID" value="GMF19865.1"/>
    <property type="molecule type" value="Genomic_DNA"/>
</dbReference>
<dbReference type="Gene3D" id="3.30.870.10">
    <property type="entry name" value="Endonuclease Chain A"/>
    <property type="match status" value="1"/>
</dbReference>
<feature type="region of interest" description="Disordered" evidence="1">
    <location>
        <begin position="181"/>
        <end position="238"/>
    </location>
</feature>
<accession>A0A9W6TUG2</accession>
<gene>
    <name evidence="2" type="ORF">Plil01_000763500</name>
</gene>
<dbReference type="OrthoDB" id="306876at2759"/>
<dbReference type="Proteomes" id="UP001165083">
    <property type="component" value="Unassembled WGS sequence"/>
</dbReference>
<comment type="caution">
    <text evidence="2">The sequence shown here is derived from an EMBL/GenBank/DDBJ whole genome shotgun (WGS) entry which is preliminary data.</text>
</comment>
<evidence type="ECO:0000313" key="3">
    <source>
        <dbReference type="Proteomes" id="UP001165083"/>
    </source>
</evidence>
<feature type="compositionally biased region" description="Basic and acidic residues" evidence="1">
    <location>
        <begin position="33"/>
        <end position="43"/>
    </location>
</feature>